<dbReference type="OrthoDB" id="327600at2759"/>
<organism evidence="2 3">
    <name type="scientific">Stentor coeruleus</name>
    <dbReference type="NCBI Taxonomy" id="5963"/>
    <lineage>
        <taxon>Eukaryota</taxon>
        <taxon>Sar</taxon>
        <taxon>Alveolata</taxon>
        <taxon>Ciliophora</taxon>
        <taxon>Postciliodesmatophora</taxon>
        <taxon>Heterotrichea</taxon>
        <taxon>Heterotrichida</taxon>
        <taxon>Stentoridae</taxon>
        <taxon>Stentor</taxon>
    </lineage>
</organism>
<evidence type="ECO:0000313" key="2">
    <source>
        <dbReference type="EMBL" id="OMJ89916.1"/>
    </source>
</evidence>
<reference evidence="2 3" key="1">
    <citation type="submission" date="2016-11" db="EMBL/GenBank/DDBJ databases">
        <title>The macronuclear genome of Stentor coeruleus: a giant cell with tiny introns.</title>
        <authorList>
            <person name="Slabodnick M."/>
            <person name="Ruby J.G."/>
            <person name="Reiff S.B."/>
            <person name="Swart E.C."/>
            <person name="Gosai S."/>
            <person name="Prabakaran S."/>
            <person name="Witkowska E."/>
            <person name="Larue G.E."/>
            <person name="Fisher S."/>
            <person name="Freeman R.M."/>
            <person name="Gunawardena J."/>
            <person name="Chu W."/>
            <person name="Stover N.A."/>
            <person name="Gregory B.D."/>
            <person name="Nowacki M."/>
            <person name="Derisi J."/>
            <person name="Roy S.W."/>
            <person name="Marshall W.F."/>
            <person name="Sood P."/>
        </authorList>
    </citation>
    <scope>NUCLEOTIDE SEQUENCE [LARGE SCALE GENOMIC DNA]</scope>
    <source>
        <strain evidence="2">WM001</strain>
    </source>
</reference>
<evidence type="ECO:0000313" key="3">
    <source>
        <dbReference type="Proteomes" id="UP000187209"/>
    </source>
</evidence>
<keyword evidence="1" id="KW-0175">Coiled coil</keyword>
<dbReference type="AlphaFoldDB" id="A0A1R2CLS6"/>
<protein>
    <submittedName>
        <fullName evidence="2">Uncharacterized protein</fullName>
    </submittedName>
</protein>
<comment type="caution">
    <text evidence="2">The sequence shown here is derived from an EMBL/GenBank/DDBJ whole genome shotgun (WGS) entry which is preliminary data.</text>
</comment>
<proteinExistence type="predicted"/>
<name>A0A1R2CLS6_9CILI</name>
<dbReference type="EMBL" id="MPUH01000114">
    <property type="protein sequence ID" value="OMJ89916.1"/>
    <property type="molecule type" value="Genomic_DNA"/>
</dbReference>
<dbReference type="Proteomes" id="UP000187209">
    <property type="component" value="Unassembled WGS sequence"/>
</dbReference>
<sequence>MEPNLTLKDNEETLEQRLDRINYALQNTMQEIEISAYHPKDPSMISYLHSISGSICNFEWLDQDVERSAYTKLPEGIEENLEVILQQLDRTQMNNEDFWAENIRNQGKIKPLNDDIENYILKLEKENRELRVGGNGRENVKKNYRLEQERRNFEDKLAELDCLTITYRKKHEQIIKLEEELRIKERLLDQKENDLRNEKTEFNRAKKMWEENLVKTTAKNIPLSNRKLPKKFSLNDLNNEEAPPPATLTPNRVNDMAVLQAKLREHECRFKEITNLDDKSKEVTTIDQIKNKIATLRGEEAMLNCSRSSKIMKQMRRTMEKEVNHEENLRKLTLEKYSVKGTVKTCFTPTHGIMSAKRMLFGEN</sequence>
<evidence type="ECO:0000256" key="1">
    <source>
        <dbReference type="SAM" id="Coils"/>
    </source>
</evidence>
<accession>A0A1R2CLS6</accession>
<feature type="coiled-coil region" evidence="1">
    <location>
        <begin position="143"/>
        <end position="212"/>
    </location>
</feature>
<keyword evidence="3" id="KW-1185">Reference proteome</keyword>
<gene>
    <name evidence="2" type="ORF">SteCoe_7804</name>
</gene>